<dbReference type="Gene3D" id="3.30.530.20">
    <property type="match status" value="1"/>
</dbReference>
<dbReference type="InterPro" id="IPR019587">
    <property type="entry name" value="Polyketide_cyclase/dehydratase"/>
</dbReference>
<evidence type="ECO:0000313" key="1">
    <source>
        <dbReference type="EMBL" id="GAB96531.1"/>
    </source>
</evidence>
<dbReference type="Proteomes" id="UP000008366">
    <property type="component" value="Unassembled WGS sequence"/>
</dbReference>
<dbReference type="InterPro" id="IPR036628">
    <property type="entry name" value="Clp_N_dom_sf"/>
</dbReference>
<dbReference type="InterPro" id="IPR023393">
    <property type="entry name" value="START-like_dom_sf"/>
</dbReference>
<dbReference type="SUPFAM" id="SSF81923">
    <property type="entry name" value="Double Clp-N motif"/>
    <property type="match status" value="1"/>
</dbReference>
<dbReference type="STRING" id="1184609.KILIM_040_00400"/>
<evidence type="ECO:0000313" key="2">
    <source>
        <dbReference type="Proteomes" id="UP000008366"/>
    </source>
</evidence>
<sequence length="334" mass="36059">MSKFTDLAKTSHALSLAAMEEASRTGQRIADIDHLLLALTVNEQSAGQVLRSMGITLAAARAAVSAQHDAQLAALGVQASMPEPGRIVFHETDGYDWSERALDLIKRSADGGRRGDATAVLRELVAEPSGLIEDLLSRLDSSPAAVLTRLDEVESVPVHTSRANTDSLTGTSRAFVPASLEQVWHLLADPGRMPEWDQRVGSVLVGAPPEPPEPGARWSALAPSVGPDGRALKVKPAWRRLSIELIAFEPQTTIAWSLTYPDADRANARIVRIDLAPAAGGTSLGLTLSFERHPDRARRPLPRRLLGPALRPLHRAVIWLQLNQLGSGISRVFR</sequence>
<dbReference type="AlphaFoldDB" id="K6WRS3"/>
<accession>K6WRS3</accession>
<dbReference type="CDD" id="cd07812">
    <property type="entry name" value="SRPBCC"/>
    <property type="match status" value="1"/>
</dbReference>
<dbReference type="EMBL" id="BAHD01000040">
    <property type="protein sequence ID" value="GAB96531.1"/>
    <property type="molecule type" value="Genomic_DNA"/>
</dbReference>
<gene>
    <name evidence="1" type="ORF">KILIM_040_00400</name>
</gene>
<proteinExistence type="predicted"/>
<protein>
    <submittedName>
        <fullName evidence="1">Uncharacterized protein</fullName>
    </submittedName>
</protein>
<keyword evidence="2" id="KW-1185">Reference proteome</keyword>
<dbReference type="OrthoDB" id="3428089at2"/>
<dbReference type="Pfam" id="PF10604">
    <property type="entry name" value="Polyketide_cyc2"/>
    <property type="match status" value="1"/>
</dbReference>
<comment type="caution">
    <text evidence="1">The sequence shown here is derived from an EMBL/GenBank/DDBJ whole genome shotgun (WGS) entry which is preliminary data.</text>
</comment>
<dbReference type="Gene3D" id="1.10.1780.10">
    <property type="entry name" value="Clp, N-terminal domain"/>
    <property type="match status" value="1"/>
</dbReference>
<name>K6WRS3_9MICO</name>
<dbReference type="eggNOG" id="COG3832">
    <property type="taxonomic scope" value="Bacteria"/>
</dbReference>
<dbReference type="SUPFAM" id="SSF55961">
    <property type="entry name" value="Bet v1-like"/>
    <property type="match status" value="1"/>
</dbReference>
<reference evidence="1 2" key="1">
    <citation type="submission" date="2012-08" db="EMBL/GenBank/DDBJ databases">
        <title>Whole genome shotgun sequence of Kineosphaera limosa NBRC 100340.</title>
        <authorList>
            <person name="Yoshida I."/>
            <person name="Isaki S."/>
            <person name="Hosoyama A."/>
            <person name="Tsuchikane K."/>
            <person name="Katsumata H."/>
            <person name="Ando Y."/>
            <person name="Ohji S."/>
            <person name="Hamada M."/>
            <person name="Tamura T."/>
            <person name="Yamazoe A."/>
            <person name="Yamazaki S."/>
            <person name="Fujita N."/>
        </authorList>
    </citation>
    <scope>NUCLEOTIDE SEQUENCE [LARGE SCALE GENOMIC DNA]</scope>
    <source>
        <strain evidence="1 2">NBRC 100340</strain>
    </source>
</reference>
<organism evidence="1 2">
    <name type="scientific">Kineosphaera limosa NBRC 100340</name>
    <dbReference type="NCBI Taxonomy" id="1184609"/>
    <lineage>
        <taxon>Bacteria</taxon>
        <taxon>Bacillati</taxon>
        <taxon>Actinomycetota</taxon>
        <taxon>Actinomycetes</taxon>
        <taxon>Micrococcales</taxon>
        <taxon>Dermatophilaceae</taxon>
        <taxon>Kineosphaera</taxon>
    </lineage>
</organism>
<dbReference type="RefSeq" id="WP_006593063.1">
    <property type="nucleotide sequence ID" value="NZ_BAHD01000040.1"/>
</dbReference>